<keyword evidence="2" id="KW-1185">Reference proteome</keyword>
<comment type="caution">
    <text evidence="1">The sequence shown here is derived from an EMBL/GenBank/DDBJ whole genome shotgun (WGS) entry which is preliminary data.</text>
</comment>
<dbReference type="EMBL" id="BSPX01000038">
    <property type="protein sequence ID" value="GLT23093.1"/>
    <property type="molecule type" value="Genomic_DNA"/>
</dbReference>
<proteinExistence type="predicted"/>
<protein>
    <submittedName>
        <fullName evidence="1">Uncharacterized protein</fullName>
    </submittedName>
</protein>
<evidence type="ECO:0000313" key="1">
    <source>
        <dbReference type="EMBL" id="GLT23093.1"/>
    </source>
</evidence>
<evidence type="ECO:0000313" key="2">
    <source>
        <dbReference type="Proteomes" id="UP001157167"/>
    </source>
</evidence>
<reference evidence="2" key="1">
    <citation type="journal article" date="2019" name="Int. J. Syst. Evol. Microbiol.">
        <title>The Global Catalogue of Microorganisms (GCM) 10K type strain sequencing project: providing services to taxonomists for standard genome sequencing and annotation.</title>
        <authorList>
            <consortium name="The Broad Institute Genomics Platform"/>
            <consortium name="The Broad Institute Genome Sequencing Center for Infectious Disease"/>
            <person name="Wu L."/>
            <person name="Ma J."/>
        </authorList>
    </citation>
    <scope>NUCLEOTIDE SEQUENCE [LARGE SCALE GENOMIC DNA]</scope>
    <source>
        <strain evidence="2">NBRC 102407</strain>
    </source>
</reference>
<organism evidence="1 2">
    <name type="scientific">Zoogloea oryzae</name>
    <dbReference type="NCBI Taxonomy" id="310767"/>
    <lineage>
        <taxon>Bacteria</taxon>
        <taxon>Pseudomonadati</taxon>
        <taxon>Pseudomonadota</taxon>
        <taxon>Betaproteobacteria</taxon>
        <taxon>Rhodocyclales</taxon>
        <taxon>Zoogloeaceae</taxon>
        <taxon>Zoogloea</taxon>
    </lineage>
</organism>
<gene>
    <name evidence="1" type="ORF">GCM10007933_25550</name>
</gene>
<dbReference type="Proteomes" id="UP001157167">
    <property type="component" value="Unassembled WGS sequence"/>
</dbReference>
<name>A0ABQ6FBV5_9RHOO</name>
<sequence>MFRKLRIAILLIILVTVAVGAWRAGAQATDWKHSVHTTIYPIMADDSPVTRQIVERLHPDDFAPIGEWLQEEVRRYGRPLLRPVAINLAPPVNALPPPLPEGGGRLSVALWSLQLRYWAWRHDAAPGPRPEIRLFVLYHDPARTPALDHSLGLEKGLIGVVKVFASRDERQRNAVVIAHELLHTLGATDKYDPQTLLPVFPDGYAEPNRQPRHPQALAEIMAGRIPVAEGRADEADSLADTLIGPQTAIEIGLQPRGH</sequence>
<dbReference type="RefSeq" id="WP_284188319.1">
    <property type="nucleotide sequence ID" value="NZ_BSPX01000038.1"/>
</dbReference>
<accession>A0ABQ6FBV5</accession>